<evidence type="ECO:0000313" key="1">
    <source>
        <dbReference type="EMBL" id="OEY91760.1"/>
    </source>
</evidence>
<keyword evidence="2" id="KW-1185">Reference proteome</keyword>
<dbReference type="RefSeq" id="WP_070070971.1">
    <property type="nucleotide sequence ID" value="NZ_MKKK01000073.1"/>
</dbReference>
<sequence>MSVPENKQQLLIAIDKNFNLLIKKLHQVPVELAYLPVLDGHVKNTCISVAQLVAYLIGWGALVLKWHDREQQGLVIDFPETGYKWNQLGLLAQKFYQDYAAVNDYVVLLKKLTENQQAIKQLVSRFDDQQLYGQVWYGKWPRGRMIQFNTASPYKNAVGRLNAWFKQSLQK</sequence>
<organism evidence="1 2">
    <name type="scientific">Acinetobacter qingfengensis</name>
    <dbReference type="NCBI Taxonomy" id="1262585"/>
    <lineage>
        <taxon>Bacteria</taxon>
        <taxon>Pseudomonadati</taxon>
        <taxon>Pseudomonadota</taxon>
        <taxon>Gammaproteobacteria</taxon>
        <taxon>Moraxellales</taxon>
        <taxon>Moraxellaceae</taxon>
        <taxon>Acinetobacter</taxon>
    </lineage>
</organism>
<reference evidence="1 2" key="1">
    <citation type="submission" date="2016-09" db="EMBL/GenBank/DDBJ databases">
        <authorList>
            <person name="Capua I."/>
            <person name="De Benedictis P."/>
            <person name="Joannis T."/>
            <person name="Lombin L.H."/>
            <person name="Cattoli G."/>
        </authorList>
    </citation>
    <scope>NUCLEOTIDE SEQUENCE [LARGE SCALE GENOMIC DNA]</scope>
    <source>
        <strain evidence="1 2">ANC 4671</strain>
    </source>
</reference>
<gene>
    <name evidence="1" type="ORF">BJI46_06360</name>
</gene>
<accession>A0A1E7QXH1</accession>
<comment type="caution">
    <text evidence="1">The sequence shown here is derived from an EMBL/GenBank/DDBJ whole genome shotgun (WGS) entry which is preliminary data.</text>
</comment>
<dbReference type="PANTHER" id="PTHR40658:SF3">
    <property type="entry name" value="CLBS_DFSB FAMILY FOUR-HELIX BUNDLE PROTEIN"/>
    <property type="match status" value="1"/>
</dbReference>
<protein>
    <submittedName>
        <fullName evidence="1">Uncharacterized protein</fullName>
    </submittedName>
</protein>
<dbReference type="PIRSF" id="PIRSF031551">
    <property type="entry name" value="DUF1706"/>
    <property type="match status" value="1"/>
</dbReference>
<dbReference type="Proteomes" id="UP000185895">
    <property type="component" value="Unassembled WGS sequence"/>
</dbReference>
<dbReference type="Gene3D" id="1.20.120.450">
    <property type="entry name" value="dinb family like domain"/>
    <property type="match status" value="1"/>
</dbReference>
<dbReference type="InterPro" id="IPR012550">
    <property type="entry name" value="DUF1706"/>
</dbReference>
<dbReference type="AlphaFoldDB" id="A0A1E7QXH1"/>
<name>A0A1E7QXH1_9GAMM</name>
<dbReference type="EMBL" id="MKKK01000073">
    <property type="protein sequence ID" value="OEY91760.1"/>
    <property type="molecule type" value="Genomic_DNA"/>
</dbReference>
<dbReference type="Pfam" id="PF08020">
    <property type="entry name" value="DUF1706"/>
    <property type="match status" value="1"/>
</dbReference>
<dbReference type="OrthoDB" id="5347938at2"/>
<dbReference type="InterPro" id="IPR034660">
    <property type="entry name" value="DinB/YfiT-like"/>
</dbReference>
<evidence type="ECO:0000313" key="2">
    <source>
        <dbReference type="Proteomes" id="UP000185895"/>
    </source>
</evidence>
<dbReference type="PANTHER" id="PTHR40658">
    <property type="match status" value="1"/>
</dbReference>
<proteinExistence type="predicted"/>